<dbReference type="AlphaFoldDB" id="A0A2M6ZGG6"/>
<dbReference type="EMBL" id="PEWN01000067">
    <property type="protein sequence ID" value="PIU51476.1"/>
    <property type="molecule type" value="Genomic_DNA"/>
</dbReference>
<dbReference type="Proteomes" id="UP000229227">
    <property type="component" value="Unassembled WGS sequence"/>
</dbReference>
<protein>
    <submittedName>
        <fullName evidence="3">Uncharacterized protein</fullName>
    </submittedName>
</protein>
<evidence type="ECO:0000313" key="4">
    <source>
        <dbReference type="Proteomes" id="UP000229227"/>
    </source>
</evidence>
<dbReference type="PANTHER" id="PTHR43566">
    <property type="entry name" value="CONSERVED PROTEIN"/>
    <property type="match status" value="1"/>
</dbReference>
<dbReference type="InterPro" id="IPR027417">
    <property type="entry name" value="P-loop_NTPase"/>
</dbReference>
<dbReference type="Gene3D" id="3.40.50.300">
    <property type="entry name" value="P-loop containing nucleotide triphosphate hydrolases"/>
    <property type="match status" value="1"/>
</dbReference>
<dbReference type="InterPro" id="IPR025420">
    <property type="entry name" value="DUF4143"/>
</dbReference>
<accession>A0A2M6ZGG6</accession>
<comment type="caution">
    <text evidence="3">The sequence shown here is derived from an EMBL/GenBank/DDBJ whole genome shotgun (WGS) entry which is preliminary data.</text>
</comment>
<evidence type="ECO:0000313" key="3">
    <source>
        <dbReference type="EMBL" id="PIU51476.1"/>
    </source>
</evidence>
<feature type="domain" description="AAA" evidence="1">
    <location>
        <begin position="19"/>
        <end position="149"/>
    </location>
</feature>
<dbReference type="Pfam" id="PF13635">
    <property type="entry name" value="DUF4143"/>
    <property type="match status" value="1"/>
</dbReference>
<name>A0A2M6ZGG6_9BACT</name>
<dbReference type="InterPro" id="IPR041682">
    <property type="entry name" value="AAA_14"/>
</dbReference>
<dbReference type="PANTHER" id="PTHR43566:SF1">
    <property type="entry name" value="AAA+ ATPASE DOMAIN-CONTAINING PROTEIN"/>
    <property type="match status" value="1"/>
</dbReference>
<reference evidence="4" key="1">
    <citation type="submission" date="2017-09" db="EMBL/GenBank/DDBJ databases">
        <title>Depth-based differentiation of microbial function through sediment-hosted aquifers and enrichment of novel symbionts in the deep terrestrial subsurface.</title>
        <authorList>
            <person name="Probst A.J."/>
            <person name="Ladd B."/>
            <person name="Jarett J.K."/>
            <person name="Geller-Mcgrath D.E."/>
            <person name="Sieber C.M.K."/>
            <person name="Emerson J.B."/>
            <person name="Anantharaman K."/>
            <person name="Thomas B.C."/>
            <person name="Malmstrom R."/>
            <person name="Stieglmeier M."/>
            <person name="Klingl A."/>
            <person name="Woyke T."/>
            <person name="Ryan C.M."/>
            <person name="Banfield J.F."/>
        </authorList>
    </citation>
    <scope>NUCLEOTIDE SEQUENCE [LARGE SCALE GENOMIC DNA]</scope>
</reference>
<evidence type="ECO:0000259" key="1">
    <source>
        <dbReference type="Pfam" id="PF13173"/>
    </source>
</evidence>
<gene>
    <name evidence="3" type="ORF">COS91_04335</name>
</gene>
<sequence length="318" mass="37102">MKIYPRSLSLALAKEIETSRIVVLTGMRQVGKTTLMRQIFNKIEASNKIFLDFENPLNQKIFEEENFDNIIPNLESLGFSLGKKSYIFLDEVQIMPRIVRAVKYLYDHYKIKFFLTGSSSFYLKNLFPESLAGRKVNYELFPLNFEEFLVFKEKEKDFLKDFSAKVKKKNKISFELYKKLFDEYSEFGSFPAIALEKDRSGKRQILEDIFKSYFEKDIKVLADFRELGKFRDLILLLANRVGSKIDISKISSEIGISRETVYSYLNFLESTYFISLIEPFSKSIDGEVRGAKKIYFCDSGLLNYLGRIQEGTIFENTV</sequence>
<feature type="non-terminal residue" evidence="3">
    <location>
        <position position="318"/>
    </location>
</feature>
<feature type="domain" description="DUF4143" evidence="2">
    <location>
        <begin position="215"/>
        <end position="314"/>
    </location>
</feature>
<dbReference type="SUPFAM" id="SSF52540">
    <property type="entry name" value="P-loop containing nucleoside triphosphate hydrolases"/>
    <property type="match status" value="1"/>
</dbReference>
<dbReference type="Pfam" id="PF13173">
    <property type="entry name" value="AAA_14"/>
    <property type="match status" value="1"/>
</dbReference>
<evidence type="ECO:0000259" key="2">
    <source>
        <dbReference type="Pfam" id="PF13635"/>
    </source>
</evidence>
<proteinExistence type="predicted"/>
<organism evidence="3 4">
    <name type="scientific">Candidatus Desantisbacteria bacterium CG07_land_8_20_14_0_80_39_15</name>
    <dbReference type="NCBI Taxonomy" id="1974549"/>
    <lineage>
        <taxon>Bacteria</taxon>
        <taxon>Candidatus Desantisiibacteriota</taxon>
    </lineage>
</organism>